<evidence type="ECO:0000256" key="12">
    <source>
        <dbReference type="PROSITE-ProRule" id="PRU00042"/>
    </source>
</evidence>
<dbReference type="EMBL" id="WIGO01000072">
    <property type="protein sequence ID" value="KAF6832234.1"/>
    <property type="molecule type" value="Genomic_DNA"/>
</dbReference>
<dbReference type="Pfam" id="PF00096">
    <property type="entry name" value="zf-C2H2"/>
    <property type="match status" value="2"/>
</dbReference>
<proteinExistence type="inferred from homology"/>
<keyword evidence="10" id="KW-0804">Transcription</keyword>
<evidence type="ECO:0000259" key="14">
    <source>
        <dbReference type="PROSITE" id="PS50157"/>
    </source>
</evidence>
<dbReference type="FunFam" id="3.30.160.60:FF:000100">
    <property type="entry name" value="Zinc finger 45-like"/>
    <property type="match status" value="1"/>
</dbReference>
<dbReference type="AlphaFoldDB" id="A0A8H6NG62"/>
<dbReference type="InterPro" id="IPR051059">
    <property type="entry name" value="VerF-like"/>
</dbReference>
<sequence length="271" mass="30344">MEGQPEKPHVCSFCNRGFRKPEHLQRHTRIHTKEKPYSCGCGLSFSRKDLLKRHKRLHHTGDEASTGRSSGTTGNTHGPSAELLPKPTEGASHSLVQANLTDQPTNEVERTGTVSRSEDSSLEQILPVPPEYQHIGRHHPRRQSRSVRLIVTLCPGRTFSDSRSGEHMLAEYENFFQNSGLHRVAENLRSATKAQDRLHEPASHTPRTRDGGAARPIHIPDPGMTEQPEEDTSKSQHRSMVFKFENINLTSRSFAYPPFLQAASMSATCCI</sequence>
<gene>
    <name evidence="15" type="ORF">CPLU01_06333</name>
</gene>
<feature type="region of interest" description="Disordered" evidence="13">
    <location>
        <begin position="193"/>
        <end position="236"/>
    </location>
</feature>
<keyword evidence="6 12" id="KW-0863">Zinc-finger</keyword>
<comment type="function">
    <text evidence="1">May be involved in transcriptional regulation.</text>
</comment>
<dbReference type="SMART" id="SM00355">
    <property type="entry name" value="ZnF_C2H2"/>
    <property type="match status" value="2"/>
</dbReference>
<evidence type="ECO:0000256" key="7">
    <source>
        <dbReference type="ARBA" id="ARBA00022833"/>
    </source>
</evidence>
<protein>
    <submittedName>
        <fullName evidence="15">Regulatory protein amda-related protein</fullName>
    </submittedName>
</protein>
<evidence type="ECO:0000313" key="16">
    <source>
        <dbReference type="Proteomes" id="UP000654918"/>
    </source>
</evidence>
<dbReference type="PROSITE" id="PS00028">
    <property type="entry name" value="ZINC_FINGER_C2H2_1"/>
    <property type="match status" value="1"/>
</dbReference>
<keyword evidence="5" id="KW-0677">Repeat</keyword>
<evidence type="ECO:0000256" key="1">
    <source>
        <dbReference type="ARBA" id="ARBA00003767"/>
    </source>
</evidence>
<dbReference type="GO" id="GO:0000981">
    <property type="term" value="F:DNA-binding transcription factor activity, RNA polymerase II-specific"/>
    <property type="evidence" value="ECO:0007669"/>
    <property type="project" value="InterPro"/>
</dbReference>
<dbReference type="SUPFAM" id="SSF57667">
    <property type="entry name" value="beta-beta-alpha zinc fingers"/>
    <property type="match status" value="1"/>
</dbReference>
<keyword evidence="7" id="KW-0862">Zinc</keyword>
<reference evidence="15" key="1">
    <citation type="journal article" date="2020" name="Phytopathology">
        <title>Genome Sequence Resources of Colletotrichum truncatum, C. plurivorum, C. musicola, and C. sojae: Four Species Pathogenic to Soybean (Glycine max).</title>
        <authorList>
            <person name="Rogerio F."/>
            <person name="Boufleur T.R."/>
            <person name="Ciampi-Guillardi M."/>
            <person name="Sukno S.A."/>
            <person name="Thon M.R."/>
            <person name="Massola Junior N.S."/>
            <person name="Baroncelli R."/>
        </authorList>
    </citation>
    <scope>NUCLEOTIDE SEQUENCE</scope>
    <source>
        <strain evidence="15">LFN00145</strain>
    </source>
</reference>
<dbReference type="PANTHER" id="PTHR40626">
    <property type="entry name" value="MIP31509P"/>
    <property type="match status" value="1"/>
</dbReference>
<evidence type="ECO:0000256" key="11">
    <source>
        <dbReference type="ARBA" id="ARBA00023242"/>
    </source>
</evidence>
<dbReference type="InterPro" id="IPR036236">
    <property type="entry name" value="Znf_C2H2_sf"/>
</dbReference>
<dbReference type="PANTHER" id="PTHR40626:SF11">
    <property type="entry name" value="ZINC FINGER PROTEIN YPR022C"/>
    <property type="match status" value="1"/>
</dbReference>
<evidence type="ECO:0000256" key="5">
    <source>
        <dbReference type="ARBA" id="ARBA00022737"/>
    </source>
</evidence>
<comment type="caution">
    <text evidence="15">The sequence shown here is derived from an EMBL/GenBank/DDBJ whole genome shotgun (WGS) entry which is preliminary data.</text>
</comment>
<evidence type="ECO:0000256" key="4">
    <source>
        <dbReference type="ARBA" id="ARBA00022723"/>
    </source>
</evidence>
<accession>A0A8H6NG62</accession>
<comment type="similarity">
    <text evidence="3">Belongs to the krueppel C2H2-type zinc-finger protein family.</text>
</comment>
<feature type="compositionally biased region" description="Polar residues" evidence="13">
    <location>
        <begin position="94"/>
        <end position="106"/>
    </location>
</feature>
<dbReference type="GO" id="GO:0000785">
    <property type="term" value="C:chromatin"/>
    <property type="evidence" value="ECO:0007669"/>
    <property type="project" value="TreeGrafter"/>
</dbReference>
<evidence type="ECO:0000256" key="2">
    <source>
        <dbReference type="ARBA" id="ARBA00004123"/>
    </source>
</evidence>
<evidence type="ECO:0000256" key="9">
    <source>
        <dbReference type="ARBA" id="ARBA00023125"/>
    </source>
</evidence>
<evidence type="ECO:0000313" key="15">
    <source>
        <dbReference type="EMBL" id="KAF6832234.1"/>
    </source>
</evidence>
<evidence type="ECO:0000256" key="8">
    <source>
        <dbReference type="ARBA" id="ARBA00023015"/>
    </source>
</evidence>
<dbReference type="GO" id="GO:0005634">
    <property type="term" value="C:nucleus"/>
    <property type="evidence" value="ECO:0007669"/>
    <property type="project" value="UniProtKB-SubCell"/>
</dbReference>
<feature type="domain" description="C2H2-type" evidence="14">
    <location>
        <begin position="9"/>
        <end position="36"/>
    </location>
</feature>
<feature type="compositionally biased region" description="Basic and acidic residues" evidence="13">
    <location>
        <begin position="194"/>
        <end position="212"/>
    </location>
</feature>
<feature type="region of interest" description="Disordered" evidence="13">
    <location>
        <begin position="58"/>
        <end position="122"/>
    </location>
</feature>
<dbReference type="InterPro" id="IPR013087">
    <property type="entry name" value="Znf_C2H2_type"/>
</dbReference>
<evidence type="ECO:0000256" key="6">
    <source>
        <dbReference type="ARBA" id="ARBA00022771"/>
    </source>
</evidence>
<comment type="subcellular location">
    <subcellularLocation>
        <location evidence="2">Nucleus</location>
    </subcellularLocation>
</comment>
<evidence type="ECO:0000256" key="13">
    <source>
        <dbReference type="SAM" id="MobiDB-lite"/>
    </source>
</evidence>
<evidence type="ECO:0000256" key="3">
    <source>
        <dbReference type="ARBA" id="ARBA00006991"/>
    </source>
</evidence>
<dbReference type="GO" id="GO:0000978">
    <property type="term" value="F:RNA polymerase II cis-regulatory region sequence-specific DNA binding"/>
    <property type="evidence" value="ECO:0007669"/>
    <property type="project" value="InterPro"/>
</dbReference>
<organism evidence="15 16">
    <name type="scientific">Colletotrichum plurivorum</name>
    <dbReference type="NCBI Taxonomy" id="2175906"/>
    <lineage>
        <taxon>Eukaryota</taxon>
        <taxon>Fungi</taxon>
        <taxon>Dikarya</taxon>
        <taxon>Ascomycota</taxon>
        <taxon>Pezizomycotina</taxon>
        <taxon>Sordariomycetes</taxon>
        <taxon>Hypocreomycetidae</taxon>
        <taxon>Glomerellales</taxon>
        <taxon>Glomerellaceae</taxon>
        <taxon>Colletotrichum</taxon>
        <taxon>Colletotrichum orchidearum species complex</taxon>
    </lineage>
</organism>
<dbReference type="Gene3D" id="3.30.160.60">
    <property type="entry name" value="Classic Zinc Finger"/>
    <property type="match status" value="2"/>
</dbReference>
<evidence type="ECO:0000256" key="10">
    <source>
        <dbReference type="ARBA" id="ARBA00023163"/>
    </source>
</evidence>
<keyword evidence="9" id="KW-0238">DNA-binding</keyword>
<keyword evidence="8" id="KW-0805">Transcription regulation</keyword>
<dbReference type="Proteomes" id="UP000654918">
    <property type="component" value="Unassembled WGS sequence"/>
</dbReference>
<keyword evidence="4" id="KW-0479">Metal-binding</keyword>
<keyword evidence="11" id="KW-0539">Nucleus</keyword>
<keyword evidence="16" id="KW-1185">Reference proteome</keyword>
<name>A0A8H6NG62_9PEZI</name>
<feature type="domain" description="C2H2-type" evidence="14">
    <location>
        <begin position="37"/>
        <end position="64"/>
    </location>
</feature>
<dbReference type="PROSITE" id="PS50157">
    <property type="entry name" value="ZINC_FINGER_C2H2_2"/>
    <property type="match status" value="2"/>
</dbReference>
<dbReference type="FunFam" id="3.30.160.60:FF:000226">
    <property type="entry name" value="Zinc finger protein 236 variant"/>
    <property type="match status" value="1"/>
</dbReference>
<dbReference type="GO" id="GO:0008270">
    <property type="term" value="F:zinc ion binding"/>
    <property type="evidence" value="ECO:0007669"/>
    <property type="project" value="UniProtKB-KW"/>
</dbReference>